<dbReference type="Proteomes" id="UP000193922">
    <property type="component" value="Unassembled WGS sequence"/>
</dbReference>
<evidence type="ECO:0000313" key="1">
    <source>
        <dbReference type="EMBL" id="ORX66583.1"/>
    </source>
</evidence>
<dbReference type="AlphaFoldDB" id="A0A1Y1VZA2"/>
<dbReference type="GeneID" id="63808149"/>
<evidence type="ECO:0000313" key="2">
    <source>
        <dbReference type="Proteomes" id="UP000193922"/>
    </source>
</evidence>
<proteinExistence type="predicted"/>
<dbReference type="EMBL" id="MCFD01000015">
    <property type="protein sequence ID" value="ORX66583.1"/>
    <property type="molecule type" value="Genomic_DNA"/>
</dbReference>
<sequence length="134" mass="14898">MRISSSYVVEKGKQPDKDGFVVQVSATDTDLTLLRSNVARRSSEIDTIPDAVAFEDSEGNAVVSVDQVQRNRVIYLAQPISGREVTYVPGSPVVGIALMIMDDMRGRYVDIFDKYDDTFSFHMFGTKGIITRDP</sequence>
<accession>A0A1Y1VZA2</accession>
<dbReference type="RefSeq" id="XP_040740571.1">
    <property type="nucleotide sequence ID" value="XM_040891501.1"/>
</dbReference>
<gene>
    <name evidence="1" type="ORF">DL89DRAFT_324982</name>
</gene>
<dbReference type="OrthoDB" id="1470350at2759"/>
<protein>
    <submittedName>
        <fullName evidence="1">Uncharacterized protein</fullName>
    </submittedName>
</protein>
<comment type="caution">
    <text evidence="1">The sequence shown here is derived from an EMBL/GenBank/DDBJ whole genome shotgun (WGS) entry which is preliminary data.</text>
</comment>
<keyword evidence="2" id="KW-1185">Reference proteome</keyword>
<name>A0A1Y1VZA2_9FUNG</name>
<organism evidence="1 2">
    <name type="scientific">Linderina pennispora</name>
    <dbReference type="NCBI Taxonomy" id="61395"/>
    <lineage>
        <taxon>Eukaryota</taxon>
        <taxon>Fungi</taxon>
        <taxon>Fungi incertae sedis</taxon>
        <taxon>Zoopagomycota</taxon>
        <taxon>Kickxellomycotina</taxon>
        <taxon>Kickxellomycetes</taxon>
        <taxon>Kickxellales</taxon>
        <taxon>Kickxellaceae</taxon>
        <taxon>Linderina</taxon>
    </lineage>
</organism>
<reference evidence="1 2" key="1">
    <citation type="submission" date="2016-07" db="EMBL/GenBank/DDBJ databases">
        <title>Pervasive Adenine N6-methylation of Active Genes in Fungi.</title>
        <authorList>
            <consortium name="DOE Joint Genome Institute"/>
            <person name="Mondo S.J."/>
            <person name="Dannebaum R.O."/>
            <person name="Kuo R.C."/>
            <person name="Labutti K."/>
            <person name="Haridas S."/>
            <person name="Kuo A."/>
            <person name="Salamov A."/>
            <person name="Ahrendt S.R."/>
            <person name="Lipzen A."/>
            <person name="Sullivan W."/>
            <person name="Andreopoulos W.B."/>
            <person name="Clum A."/>
            <person name="Lindquist E."/>
            <person name="Daum C."/>
            <person name="Ramamoorthy G.K."/>
            <person name="Gryganskyi A."/>
            <person name="Culley D."/>
            <person name="Magnuson J.K."/>
            <person name="James T.Y."/>
            <person name="O'Malley M.A."/>
            <person name="Stajich J.E."/>
            <person name="Spatafora J.W."/>
            <person name="Visel A."/>
            <person name="Grigoriev I.V."/>
        </authorList>
    </citation>
    <scope>NUCLEOTIDE SEQUENCE [LARGE SCALE GENOMIC DNA]</scope>
    <source>
        <strain evidence="1 2">ATCC 12442</strain>
    </source>
</reference>